<evidence type="ECO:0000313" key="2">
    <source>
        <dbReference type="Proteomes" id="UP000887116"/>
    </source>
</evidence>
<organism evidence="1 2">
    <name type="scientific">Trichonephila clavata</name>
    <name type="common">Joro spider</name>
    <name type="synonym">Nephila clavata</name>
    <dbReference type="NCBI Taxonomy" id="2740835"/>
    <lineage>
        <taxon>Eukaryota</taxon>
        <taxon>Metazoa</taxon>
        <taxon>Ecdysozoa</taxon>
        <taxon>Arthropoda</taxon>
        <taxon>Chelicerata</taxon>
        <taxon>Arachnida</taxon>
        <taxon>Araneae</taxon>
        <taxon>Araneomorphae</taxon>
        <taxon>Entelegynae</taxon>
        <taxon>Araneoidea</taxon>
        <taxon>Nephilidae</taxon>
        <taxon>Trichonephila</taxon>
    </lineage>
</organism>
<comment type="caution">
    <text evidence="1">The sequence shown here is derived from an EMBL/GenBank/DDBJ whole genome shotgun (WGS) entry which is preliminary data.</text>
</comment>
<gene>
    <name evidence="1" type="primary">X975_12067</name>
    <name evidence="1" type="ORF">TNCT_17191</name>
</gene>
<dbReference type="AlphaFoldDB" id="A0A8X6HWE2"/>
<name>A0A8X6HWE2_TRICU</name>
<protein>
    <submittedName>
        <fullName evidence="1">Reverse transcriptase domain-containing protein</fullName>
    </submittedName>
</protein>
<keyword evidence="1" id="KW-0548">Nucleotidyltransferase</keyword>
<dbReference type="EMBL" id="BMAO01019557">
    <property type="protein sequence ID" value="GFR31277.1"/>
    <property type="molecule type" value="Genomic_DNA"/>
</dbReference>
<dbReference type="OrthoDB" id="6414002at2759"/>
<dbReference type="GO" id="GO:0003964">
    <property type="term" value="F:RNA-directed DNA polymerase activity"/>
    <property type="evidence" value="ECO:0007669"/>
    <property type="project" value="UniProtKB-KW"/>
</dbReference>
<keyword evidence="1" id="KW-0695">RNA-directed DNA polymerase</keyword>
<proteinExistence type="predicted"/>
<accession>A0A8X6HWE2</accession>
<keyword evidence="1" id="KW-0808">Transferase</keyword>
<sequence length="82" mass="9432">MANNLPTIPTFGAGTNPSESWTHWKEDYLEAFQYNEVPEKSKSALFRHLSGEELKKLLRAFDLKLNDGCEDVTLQQVLQEFD</sequence>
<reference evidence="1" key="1">
    <citation type="submission" date="2020-07" db="EMBL/GenBank/DDBJ databases">
        <title>Multicomponent nature underlies the extraordinary mechanical properties of spider dragline silk.</title>
        <authorList>
            <person name="Kono N."/>
            <person name="Nakamura H."/>
            <person name="Mori M."/>
            <person name="Yoshida Y."/>
            <person name="Ohtoshi R."/>
            <person name="Malay A.D."/>
            <person name="Moran D.A.P."/>
            <person name="Tomita M."/>
            <person name="Numata K."/>
            <person name="Arakawa K."/>
        </authorList>
    </citation>
    <scope>NUCLEOTIDE SEQUENCE</scope>
</reference>
<evidence type="ECO:0000313" key="1">
    <source>
        <dbReference type="EMBL" id="GFR31277.1"/>
    </source>
</evidence>
<keyword evidence="2" id="KW-1185">Reference proteome</keyword>
<dbReference type="Proteomes" id="UP000887116">
    <property type="component" value="Unassembled WGS sequence"/>
</dbReference>